<keyword evidence="10" id="KW-1185">Reference proteome</keyword>
<feature type="transmembrane region" description="Helical" evidence="7">
    <location>
        <begin position="192"/>
        <end position="210"/>
    </location>
</feature>
<dbReference type="Proteomes" id="UP000254869">
    <property type="component" value="Unassembled WGS sequence"/>
</dbReference>
<dbReference type="GO" id="GO:0055085">
    <property type="term" value="P:transmembrane transport"/>
    <property type="evidence" value="ECO:0007669"/>
    <property type="project" value="InterPro"/>
</dbReference>
<dbReference type="InterPro" id="IPR000515">
    <property type="entry name" value="MetI-like"/>
</dbReference>
<dbReference type="AlphaFoldDB" id="A0A370I8T4"/>
<dbReference type="GO" id="GO:0005886">
    <property type="term" value="C:plasma membrane"/>
    <property type="evidence" value="ECO:0007669"/>
    <property type="project" value="UniProtKB-SubCell"/>
</dbReference>
<dbReference type="SUPFAM" id="SSF161098">
    <property type="entry name" value="MetI-like"/>
    <property type="match status" value="1"/>
</dbReference>
<organism evidence="9 10">
    <name type="scientific">Nocardia pseudobrasiliensis</name>
    <dbReference type="NCBI Taxonomy" id="45979"/>
    <lineage>
        <taxon>Bacteria</taxon>
        <taxon>Bacillati</taxon>
        <taxon>Actinomycetota</taxon>
        <taxon>Actinomycetes</taxon>
        <taxon>Mycobacteriales</taxon>
        <taxon>Nocardiaceae</taxon>
        <taxon>Nocardia</taxon>
    </lineage>
</organism>
<feature type="transmembrane region" description="Helical" evidence="7">
    <location>
        <begin position="130"/>
        <end position="146"/>
    </location>
</feature>
<sequence>MSGRVRWAMRGGSVRGLLPPVVVGIIVLVAWQLLTTAARVPSYLLPSPTAIWDALRANAANVTEAALATGANALVGLLAGATLGIVAATVAVRFRVVDGLLGPLAAAAAAVPIVALAPLLNSMYSTTTDLPRRLVATIVVFFPIYVSTIKGLRQVPAVHTDLMIAYAATGWQITRAVRLPAALPHLFTGLRIAAPGAVIAALIAEYFGGLQHGLGSRIISAAANTAYPRAWAYVVASMALGLIFLGGVLLLEQLTRRPRTIFRSIR</sequence>
<dbReference type="STRING" id="1210086.GCA_001613105_04726"/>
<name>A0A370I8T4_9NOCA</name>
<evidence type="ECO:0000256" key="4">
    <source>
        <dbReference type="ARBA" id="ARBA00022692"/>
    </source>
</evidence>
<evidence type="ECO:0000256" key="6">
    <source>
        <dbReference type="ARBA" id="ARBA00023136"/>
    </source>
</evidence>
<evidence type="ECO:0000313" key="10">
    <source>
        <dbReference type="Proteomes" id="UP000254869"/>
    </source>
</evidence>
<feature type="transmembrane region" description="Helical" evidence="7">
    <location>
        <begin position="104"/>
        <end position="124"/>
    </location>
</feature>
<dbReference type="Gene3D" id="1.10.3720.10">
    <property type="entry name" value="MetI-like"/>
    <property type="match status" value="1"/>
</dbReference>
<evidence type="ECO:0000313" key="9">
    <source>
        <dbReference type="EMBL" id="RDI67147.1"/>
    </source>
</evidence>
<dbReference type="PROSITE" id="PS50928">
    <property type="entry name" value="ABC_TM1"/>
    <property type="match status" value="1"/>
</dbReference>
<keyword evidence="6 7" id="KW-0472">Membrane</keyword>
<comment type="caution">
    <text evidence="9">The sequence shown here is derived from an EMBL/GenBank/DDBJ whole genome shotgun (WGS) entry which is preliminary data.</text>
</comment>
<feature type="transmembrane region" description="Helical" evidence="7">
    <location>
        <begin position="73"/>
        <end position="92"/>
    </location>
</feature>
<dbReference type="Pfam" id="PF00528">
    <property type="entry name" value="BPD_transp_1"/>
    <property type="match status" value="1"/>
</dbReference>
<dbReference type="InterPro" id="IPR035906">
    <property type="entry name" value="MetI-like_sf"/>
</dbReference>
<dbReference type="EMBL" id="QQBC01000003">
    <property type="protein sequence ID" value="RDI67147.1"/>
    <property type="molecule type" value="Genomic_DNA"/>
</dbReference>
<dbReference type="PANTHER" id="PTHR30151:SF0">
    <property type="entry name" value="ABC TRANSPORTER PERMEASE PROTEIN MJ0413-RELATED"/>
    <property type="match status" value="1"/>
</dbReference>
<gene>
    <name evidence="9" type="ORF">DFR76_103218</name>
</gene>
<keyword evidence="5 7" id="KW-1133">Transmembrane helix</keyword>
<proteinExistence type="inferred from homology"/>
<reference evidence="9 10" key="1">
    <citation type="submission" date="2018-07" db="EMBL/GenBank/DDBJ databases">
        <title>Genomic Encyclopedia of Type Strains, Phase IV (KMG-IV): sequencing the most valuable type-strain genomes for metagenomic binning, comparative biology and taxonomic classification.</title>
        <authorList>
            <person name="Goeker M."/>
        </authorList>
    </citation>
    <scope>NUCLEOTIDE SEQUENCE [LARGE SCALE GENOMIC DNA]</scope>
    <source>
        <strain evidence="9 10">DSM 44290</strain>
    </source>
</reference>
<comment type="similarity">
    <text evidence="7">Belongs to the binding-protein-dependent transport system permease family.</text>
</comment>
<evidence type="ECO:0000256" key="1">
    <source>
        <dbReference type="ARBA" id="ARBA00004651"/>
    </source>
</evidence>
<comment type="subcellular location">
    <subcellularLocation>
        <location evidence="1 7">Cell membrane</location>
        <topology evidence="1 7">Multi-pass membrane protein</topology>
    </subcellularLocation>
</comment>
<dbReference type="PANTHER" id="PTHR30151">
    <property type="entry name" value="ALKANE SULFONATE ABC TRANSPORTER-RELATED, MEMBRANE SUBUNIT"/>
    <property type="match status" value="1"/>
</dbReference>
<accession>A0A370I8T4</accession>
<keyword evidence="2 7" id="KW-0813">Transport</keyword>
<evidence type="ECO:0000256" key="5">
    <source>
        <dbReference type="ARBA" id="ARBA00022989"/>
    </source>
</evidence>
<evidence type="ECO:0000256" key="2">
    <source>
        <dbReference type="ARBA" id="ARBA00022448"/>
    </source>
</evidence>
<protein>
    <submittedName>
        <fullName evidence="9">NitT/TauT family transport system permease protein</fullName>
    </submittedName>
</protein>
<feature type="transmembrane region" description="Helical" evidence="7">
    <location>
        <begin position="12"/>
        <end position="34"/>
    </location>
</feature>
<feature type="domain" description="ABC transmembrane type-1" evidence="8">
    <location>
        <begin position="62"/>
        <end position="255"/>
    </location>
</feature>
<evidence type="ECO:0000259" key="8">
    <source>
        <dbReference type="PROSITE" id="PS50928"/>
    </source>
</evidence>
<keyword evidence="4 7" id="KW-0812">Transmembrane</keyword>
<feature type="transmembrane region" description="Helical" evidence="7">
    <location>
        <begin position="230"/>
        <end position="251"/>
    </location>
</feature>
<keyword evidence="3" id="KW-1003">Cell membrane</keyword>
<evidence type="ECO:0000256" key="7">
    <source>
        <dbReference type="RuleBase" id="RU363032"/>
    </source>
</evidence>
<evidence type="ECO:0000256" key="3">
    <source>
        <dbReference type="ARBA" id="ARBA00022475"/>
    </source>
</evidence>